<keyword evidence="2" id="KW-1185">Reference proteome</keyword>
<name>A0A6A6J557_9PLEO</name>
<accession>A0A6A6J557</accession>
<dbReference type="OrthoDB" id="2504919at2759"/>
<dbReference type="AlphaFoldDB" id="A0A6A6J557"/>
<proteinExistence type="predicted"/>
<dbReference type="RefSeq" id="XP_033692366.1">
    <property type="nucleotide sequence ID" value="XM_033832599.1"/>
</dbReference>
<evidence type="ECO:0000313" key="1">
    <source>
        <dbReference type="EMBL" id="KAF2257362.1"/>
    </source>
</evidence>
<sequence length="119" mass="13710">MSNPMYEEKIDGTSIRLLRFSRSVDGGFKGKLRVFRLADAPPFFSASYTWGAKSYSEDTIQLKAGRLPVLDSLAPFLRMISQHEDFDNDDWWWIDSLWPVFRSTLNQTQQKLEAGTSII</sequence>
<gene>
    <name evidence="1" type="ORF">BU26DRAFT_558754</name>
</gene>
<protein>
    <recommendedName>
        <fullName evidence="3">Heterokaryon incompatibility domain-containing protein</fullName>
    </recommendedName>
</protein>
<organism evidence="1 2">
    <name type="scientific">Trematosphaeria pertusa</name>
    <dbReference type="NCBI Taxonomy" id="390896"/>
    <lineage>
        <taxon>Eukaryota</taxon>
        <taxon>Fungi</taxon>
        <taxon>Dikarya</taxon>
        <taxon>Ascomycota</taxon>
        <taxon>Pezizomycotina</taxon>
        <taxon>Dothideomycetes</taxon>
        <taxon>Pleosporomycetidae</taxon>
        <taxon>Pleosporales</taxon>
        <taxon>Massarineae</taxon>
        <taxon>Trematosphaeriaceae</taxon>
        <taxon>Trematosphaeria</taxon>
    </lineage>
</organism>
<reference evidence="1" key="1">
    <citation type="journal article" date="2020" name="Stud. Mycol.">
        <title>101 Dothideomycetes genomes: a test case for predicting lifestyles and emergence of pathogens.</title>
        <authorList>
            <person name="Haridas S."/>
            <person name="Albert R."/>
            <person name="Binder M."/>
            <person name="Bloem J."/>
            <person name="Labutti K."/>
            <person name="Salamov A."/>
            <person name="Andreopoulos B."/>
            <person name="Baker S."/>
            <person name="Barry K."/>
            <person name="Bills G."/>
            <person name="Bluhm B."/>
            <person name="Cannon C."/>
            <person name="Castanera R."/>
            <person name="Culley D."/>
            <person name="Daum C."/>
            <person name="Ezra D."/>
            <person name="Gonzalez J."/>
            <person name="Henrissat B."/>
            <person name="Kuo A."/>
            <person name="Liang C."/>
            <person name="Lipzen A."/>
            <person name="Lutzoni F."/>
            <person name="Magnuson J."/>
            <person name="Mondo S."/>
            <person name="Nolan M."/>
            <person name="Ohm R."/>
            <person name="Pangilinan J."/>
            <person name="Park H.-J."/>
            <person name="Ramirez L."/>
            <person name="Alfaro M."/>
            <person name="Sun H."/>
            <person name="Tritt A."/>
            <person name="Yoshinaga Y."/>
            <person name="Zwiers L.-H."/>
            <person name="Turgeon B."/>
            <person name="Goodwin S."/>
            <person name="Spatafora J."/>
            <person name="Crous P."/>
            <person name="Grigoriev I."/>
        </authorList>
    </citation>
    <scope>NUCLEOTIDE SEQUENCE</scope>
    <source>
        <strain evidence="1">CBS 122368</strain>
    </source>
</reference>
<dbReference type="GeneID" id="54585929"/>
<dbReference type="Proteomes" id="UP000800094">
    <property type="component" value="Unassembled WGS sequence"/>
</dbReference>
<evidence type="ECO:0000313" key="2">
    <source>
        <dbReference type="Proteomes" id="UP000800094"/>
    </source>
</evidence>
<dbReference type="EMBL" id="ML987189">
    <property type="protein sequence ID" value="KAF2257362.1"/>
    <property type="molecule type" value="Genomic_DNA"/>
</dbReference>
<evidence type="ECO:0008006" key="3">
    <source>
        <dbReference type="Google" id="ProtNLM"/>
    </source>
</evidence>